<dbReference type="SMART" id="SM00642">
    <property type="entry name" value="Aamy"/>
    <property type="match status" value="1"/>
</dbReference>
<feature type="compositionally biased region" description="Pro residues" evidence="5">
    <location>
        <begin position="1616"/>
        <end position="1625"/>
    </location>
</feature>
<dbReference type="OrthoDB" id="9805159at2"/>
<comment type="caution">
    <text evidence="8">The sequence shown here is derived from an EMBL/GenBank/DDBJ whole genome shotgun (WGS) entry which is preliminary data.</text>
</comment>
<protein>
    <submittedName>
        <fullName evidence="8">Alpha-amylase</fullName>
    </submittedName>
</protein>
<evidence type="ECO:0000313" key="8">
    <source>
        <dbReference type="EMBL" id="KAA9007426.1"/>
    </source>
</evidence>
<dbReference type="Gene3D" id="2.60.40.1180">
    <property type="entry name" value="Golgi alpha-mannosidase II"/>
    <property type="match status" value="1"/>
</dbReference>
<dbReference type="InterPro" id="IPR006047">
    <property type="entry name" value="GH13_cat_dom"/>
</dbReference>
<evidence type="ECO:0000313" key="9">
    <source>
        <dbReference type="Proteomes" id="UP000367750"/>
    </source>
</evidence>
<dbReference type="SUPFAM" id="SSF49265">
    <property type="entry name" value="Fibronectin type III"/>
    <property type="match status" value="1"/>
</dbReference>
<dbReference type="CDD" id="cd02857">
    <property type="entry name" value="E_set_CDase_PDE_N"/>
    <property type="match status" value="1"/>
</dbReference>
<dbReference type="InterPro" id="IPR036116">
    <property type="entry name" value="FN3_sf"/>
</dbReference>
<dbReference type="InterPro" id="IPR014756">
    <property type="entry name" value="Ig_E-set"/>
</dbReference>
<organism evidence="8 9">
    <name type="scientific">Paenibacillus spiritus</name>
    <dbReference type="NCBI Taxonomy" id="2496557"/>
    <lineage>
        <taxon>Bacteria</taxon>
        <taxon>Bacillati</taxon>
        <taxon>Bacillota</taxon>
        <taxon>Bacilli</taxon>
        <taxon>Bacillales</taxon>
        <taxon>Paenibacillaceae</taxon>
        <taxon>Paenibacillus</taxon>
    </lineage>
</organism>
<dbReference type="PANTHER" id="PTHR10357:SF210">
    <property type="entry name" value="MALTODEXTRIN GLUCOSIDASE"/>
    <property type="match status" value="1"/>
</dbReference>
<dbReference type="InterPro" id="IPR013780">
    <property type="entry name" value="Glyco_hydro_b"/>
</dbReference>
<dbReference type="PANTHER" id="PTHR10357">
    <property type="entry name" value="ALPHA-AMYLASE FAMILY MEMBER"/>
    <property type="match status" value="1"/>
</dbReference>
<reference evidence="8 9" key="1">
    <citation type="submission" date="2019-09" db="EMBL/GenBank/DDBJ databases">
        <title>Bacillus ochoae sp. nov., Paenibacillus whitsoniae sp. nov., Paenibacillus spiritus sp. nov. Isolated from the Mars Exploration Rover during spacecraft assembly.</title>
        <authorList>
            <person name="Seuylemezian A."/>
            <person name="Vaishampayan P."/>
        </authorList>
    </citation>
    <scope>NUCLEOTIDE SEQUENCE [LARGE SCALE GENOMIC DNA]</scope>
    <source>
        <strain evidence="8 9">MER_111</strain>
    </source>
</reference>
<dbReference type="Proteomes" id="UP000367750">
    <property type="component" value="Unassembled WGS sequence"/>
</dbReference>
<dbReference type="InterPro" id="IPR004185">
    <property type="entry name" value="Glyco_hydro_13_lg-like_dom"/>
</dbReference>
<dbReference type="GO" id="GO:0005975">
    <property type="term" value="P:carbohydrate metabolic process"/>
    <property type="evidence" value="ECO:0007669"/>
    <property type="project" value="InterPro"/>
</dbReference>
<dbReference type="InterPro" id="IPR003961">
    <property type="entry name" value="FN3_dom"/>
</dbReference>
<gene>
    <name evidence="8" type="ORF">F4V43_02765</name>
</gene>
<dbReference type="SMART" id="SM00060">
    <property type="entry name" value="FN3"/>
    <property type="match status" value="2"/>
</dbReference>
<evidence type="ECO:0000256" key="5">
    <source>
        <dbReference type="SAM" id="MobiDB-lite"/>
    </source>
</evidence>
<dbReference type="InterPro" id="IPR013783">
    <property type="entry name" value="Ig-like_fold"/>
</dbReference>
<dbReference type="Pfam" id="PF00128">
    <property type="entry name" value="Alpha-amylase"/>
    <property type="match status" value="2"/>
</dbReference>
<feature type="compositionally biased region" description="Low complexity" evidence="5">
    <location>
        <begin position="1626"/>
        <end position="1638"/>
    </location>
</feature>
<dbReference type="PROSITE" id="PS51318">
    <property type="entry name" value="TAT"/>
    <property type="match status" value="1"/>
</dbReference>
<dbReference type="GO" id="GO:0046872">
    <property type="term" value="F:metal ion binding"/>
    <property type="evidence" value="ECO:0007669"/>
    <property type="project" value="UniProtKB-KW"/>
</dbReference>
<dbReference type="InterPro" id="IPR054409">
    <property type="entry name" value="X25_BaPul-like"/>
</dbReference>
<dbReference type="Pfam" id="PF22058">
    <property type="entry name" value="X25_BaPul_like"/>
    <property type="match status" value="2"/>
</dbReference>
<evidence type="ECO:0000259" key="6">
    <source>
        <dbReference type="PROSITE" id="PS50853"/>
    </source>
</evidence>
<feature type="domain" description="SLH" evidence="7">
    <location>
        <begin position="1828"/>
        <end position="1885"/>
    </location>
</feature>
<dbReference type="Pfam" id="PF00395">
    <property type="entry name" value="SLH"/>
    <property type="match status" value="3"/>
</dbReference>
<dbReference type="SUPFAM" id="SSF51011">
    <property type="entry name" value="Glycosyl hydrolase domain"/>
    <property type="match status" value="1"/>
</dbReference>
<dbReference type="RefSeq" id="WP_150456716.1">
    <property type="nucleotide sequence ID" value="NZ_VYKK01000004.1"/>
</dbReference>
<comment type="cofactor">
    <cofactor evidence="1">
        <name>Ca(2+)</name>
        <dbReference type="ChEBI" id="CHEBI:29108"/>
    </cofactor>
</comment>
<dbReference type="InterPro" id="IPR006311">
    <property type="entry name" value="TAT_signal"/>
</dbReference>
<sequence>MSTLFNKERRRWLSLATAVIMVLQLVAGLFPASVAKADEAAPVADTLIDQPGGRAEGWIVVGIKNWENADQSMRMKHLVDGFYELSTVLNKGHYEFKIVKGGTWEGFSSSKGKDGNFSFDLDQTTKVNFYINEKSNQARISLPGVDEMPQYEAKLESGKWPRLVGTVQQLFGEENWSPSKAGQYFVDYNFDGSVYKLQRTLPAGEFEAKVAFGPDWTESYGGSSGNLNVNLEDKSYVTFSIDYAASSRVLSYTSAIAPAAPSDSEFDGIINKNAIAFDSRSLTFKKPFGAIKMGQEDVTLRVAAKQGDVELAKVELSSPEGISNAYTMHLATSVDGKDYFEATVPKKDFNKIGVWGYKFILLDGTTKVEYGDDSSRGGSGAVSESGALSFDLTVYDPDFKTPDWMKTSVVYQIFPDRFYDGDPTNNRAKTADGSRGTIYDYYTTSKGGYKLQYYDGGVDNDPTPDQVWGEWSDVPENPNRITEENKPYFPDAKSDGVYSNDFYGGDIKGIQEKLDYLKDLGVTTLYLNPVSWASSNHKYDATDYEHLDPMFGKPVYNTPDHPESGLDYTASRAESDRVYQAFAKAAREKGLRLINDGVFNHVGDDSIYFDRYAKYPEIGAYEYWAKVYDMMDAKKISEADAELAVRKSFTSQINPLTGKNYAYPEDFEYTTWFTIEKSKVTDNGMEHYKYDAWWGYDSLPVMDAKEPQTEDTPFYKADTQALDGKHEWNNVAYRDEVIGHDLTGLSETEASAQMQSTNSQRWLWMGSSGWRLDVAPDVSNGTWEKFREAVKSVEGRKDVNGKTIEDPIILGEEWGVATKYLLGDQFDSVMNYRFRSAVQSFMISGNAANLNQALESIREDYPEEAWKVMLNLVDSHDTTRSITKYDHPDWEEENLKVADPATDNAIKLQALTAIMQMGYPGAPTIYYGDEVGVTGTKDPDSRRTFPWERVKDNGDGSFSATGRYSELFSTYQKAADVRHDNSVFSTGDLHVAYAEGDVIAYARKNENAGGLVAVNRGSAETKIDADVAGFLPEGMKLIDQLGGQISGTVTNGVISLTLPAMTGVMMLSDGSLVTVPQVTGLTAQAGKGSVTLNWSPAADASEYKVYRTPLEGMATTEVATVTTATYTDKSVVNGMKYYYTLVAVKDGGVSLPSEYVSATPFLPVQSVSIVQEAKEMTVGVGKATYEILVDVRVPELTDVTDLVYKEPADLQVKLKYYPVGSEELVKEIKLKYKTDSDDKLGKIYSATFEPTLAGVYEYTASASTNNGETQKFSATKQVVVNADTTDTQAPAAAELSDILQESNMVNLAWTIPDTSDVKGFEVMRKEGDGKYKPIATLIKTARTYIDYTVSNDTKYTYKIVSFDAAYNRSESGEKSVTPKIVMVDVTLRLHLPNYTPSTDGIYIAGDFNGWNASGNELKVPSGATDRSIVEYSFKMMAGKSIQYKYTRGVWDKEAFTSHIRSSNDTTDAGNWAYSSTNTNMQLTIKNEGGNKMMVNDYVLRWVDMPMIITLPRTSYGEDIAYTTDDSKMNLKANVPFGVGFTINGQPIPASAMDAYGNVQLNDIPLAYGVNTFKLHIEPTAETLNLPWYEDKARAAKATKTITLTVTRTGGDTTPASPAPATPTPASPGSATATPQPTAATTTVTVTADQLKPAAGGTATIALSGSAQQVLIPLEALASATGLNRIAISGEQVSLNIPISVLNALKAQLGAAQTAGAQISLNVSKLDTAAQTAAAQKLNQSASEVYELAGDVYDFGLKAVAKDGKAVTLSSFPEPIELSFKLKASADSDLTGVYYLNDAGKAEYVGGSVENGVLKGKVTHFSRYAALEFNKNYSDMPAAHWAHKAVSVLSAKHIVEGSGTGFAPARNVTRAEFAAMLTRTLGLTAKNKASFSDVASTAWYADSVAAAYESGLVKGSGTGTFHPSQMITREEMAAMIVRAYALKTGKNAPASGNPAYGDLASVSAWAKSDVAAASSLGLLQGQSGNVFAPKAHATRAESAQVLYNLLGKK</sequence>
<dbReference type="SUPFAM" id="SSF81296">
    <property type="entry name" value="E set domains"/>
    <property type="match status" value="1"/>
</dbReference>
<dbReference type="CDD" id="cd11338">
    <property type="entry name" value="AmyAc_CMD"/>
    <property type="match status" value="1"/>
</dbReference>
<dbReference type="InterPro" id="IPR017853">
    <property type="entry name" value="GH"/>
</dbReference>
<proteinExistence type="predicted"/>
<dbReference type="EMBL" id="VYKK01000004">
    <property type="protein sequence ID" value="KAA9007426.1"/>
    <property type="molecule type" value="Genomic_DNA"/>
</dbReference>
<evidence type="ECO:0000256" key="1">
    <source>
        <dbReference type="ARBA" id="ARBA00001913"/>
    </source>
</evidence>
<keyword evidence="9" id="KW-1185">Reference proteome</keyword>
<evidence type="ECO:0000256" key="2">
    <source>
        <dbReference type="ARBA" id="ARBA00022723"/>
    </source>
</evidence>
<keyword evidence="4" id="KW-0326">Glycosidase</keyword>
<name>A0A5J5GGU4_9BACL</name>
<keyword evidence="3" id="KW-0378">Hydrolase</keyword>
<evidence type="ECO:0000259" key="7">
    <source>
        <dbReference type="PROSITE" id="PS51272"/>
    </source>
</evidence>
<dbReference type="SMART" id="SM00632">
    <property type="entry name" value="Aamy_C"/>
    <property type="match status" value="1"/>
</dbReference>
<feature type="domain" description="Fibronectin type-III" evidence="6">
    <location>
        <begin position="1072"/>
        <end position="1164"/>
    </location>
</feature>
<dbReference type="PROSITE" id="PS50853">
    <property type="entry name" value="FN3"/>
    <property type="match status" value="1"/>
</dbReference>
<keyword evidence="2" id="KW-0479">Metal-binding</keyword>
<dbReference type="InterPro" id="IPR001119">
    <property type="entry name" value="SLH_dom"/>
</dbReference>
<dbReference type="SUPFAM" id="SSF51445">
    <property type="entry name" value="(Trans)glycosidases"/>
    <property type="match status" value="1"/>
</dbReference>
<dbReference type="InterPro" id="IPR031319">
    <property type="entry name" value="A-amylase_C"/>
</dbReference>
<dbReference type="GO" id="GO:0004553">
    <property type="term" value="F:hydrolase activity, hydrolyzing O-glycosyl compounds"/>
    <property type="evidence" value="ECO:0007669"/>
    <property type="project" value="InterPro"/>
</dbReference>
<feature type="domain" description="SLH" evidence="7">
    <location>
        <begin position="1886"/>
        <end position="1949"/>
    </location>
</feature>
<dbReference type="Gene3D" id="2.60.40.10">
    <property type="entry name" value="Immunoglobulins"/>
    <property type="match status" value="5"/>
</dbReference>
<dbReference type="Gene3D" id="3.20.20.80">
    <property type="entry name" value="Glycosidases"/>
    <property type="match status" value="1"/>
</dbReference>
<accession>A0A5J5GGU4</accession>
<feature type="domain" description="SLH" evidence="7">
    <location>
        <begin position="1952"/>
        <end position="2008"/>
    </location>
</feature>
<feature type="region of interest" description="Disordered" evidence="5">
    <location>
        <begin position="1607"/>
        <end position="1638"/>
    </location>
</feature>
<evidence type="ECO:0000256" key="3">
    <source>
        <dbReference type="ARBA" id="ARBA00022801"/>
    </source>
</evidence>
<dbReference type="PROSITE" id="PS51272">
    <property type="entry name" value="SLH"/>
    <property type="match status" value="3"/>
</dbReference>
<evidence type="ECO:0000256" key="4">
    <source>
        <dbReference type="ARBA" id="ARBA00023295"/>
    </source>
</evidence>